<organism evidence="6 7">
    <name type="scientific">Nocardia callitridis</name>
    <dbReference type="NCBI Taxonomy" id="648753"/>
    <lineage>
        <taxon>Bacteria</taxon>
        <taxon>Bacillati</taxon>
        <taxon>Actinomycetota</taxon>
        <taxon>Actinomycetes</taxon>
        <taxon>Mycobacteriales</taxon>
        <taxon>Nocardiaceae</taxon>
        <taxon>Nocardia</taxon>
    </lineage>
</organism>
<dbReference type="SUPFAM" id="SSF55961">
    <property type="entry name" value="Bet v1-like"/>
    <property type="match status" value="1"/>
</dbReference>
<evidence type="ECO:0000256" key="2">
    <source>
        <dbReference type="ARBA" id="ARBA00023015"/>
    </source>
</evidence>
<dbReference type="CDD" id="cd07814">
    <property type="entry name" value="SRPBCC_CalC_Aha1-like"/>
    <property type="match status" value="1"/>
</dbReference>
<dbReference type="SMART" id="SM00418">
    <property type="entry name" value="HTH_ARSR"/>
    <property type="match status" value="1"/>
</dbReference>
<dbReference type="Pfam" id="PF08327">
    <property type="entry name" value="AHSA1"/>
    <property type="match status" value="1"/>
</dbReference>
<keyword evidence="3" id="KW-0238">DNA-binding</keyword>
<dbReference type="InterPro" id="IPR013538">
    <property type="entry name" value="ASHA1/2-like_C"/>
</dbReference>
<sequence>MHTTAAALGDAARWRIIELLATRPRSVGELAELTGLRQPQATKHLQTLAREGLVTVSPLGQRRIAALEAAPLRAFDHRLRALLATAEANEGERDTISRYRAALAAESAAAQQDSWADGRTFSFDREFSSTPDTVWRYWTEPDLLAAWWAPSSMTVTECLLEPTPGGRAILEYRDAEGRYRSEGAVRVATRPERLVFELTVLDAAGAAFFTGHYDLILREDGAGTSLRLDLRITETTVAAVPYIAGIATGWGQVLDNLAAALAEPAPECQNATNPTQNKGAKS</sequence>
<dbReference type="InterPro" id="IPR011991">
    <property type="entry name" value="ArsR-like_HTH"/>
</dbReference>
<gene>
    <name evidence="6" type="ORF">GCM10023318_49350</name>
</gene>
<evidence type="ECO:0000259" key="5">
    <source>
        <dbReference type="PROSITE" id="PS50987"/>
    </source>
</evidence>
<dbReference type="EMBL" id="BAABJM010000006">
    <property type="protein sequence ID" value="GAA5063956.1"/>
    <property type="molecule type" value="Genomic_DNA"/>
</dbReference>
<evidence type="ECO:0000256" key="3">
    <source>
        <dbReference type="ARBA" id="ARBA00023125"/>
    </source>
</evidence>
<feature type="domain" description="HTH arsR-type" evidence="5">
    <location>
        <begin position="1"/>
        <end position="94"/>
    </location>
</feature>
<dbReference type="InterPro" id="IPR001845">
    <property type="entry name" value="HTH_ArsR_DNA-bd_dom"/>
</dbReference>
<dbReference type="SUPFAM" id="SSF46785">
    <property type="entry name" value="Winged helix' DNA-binding domain"/>
    <property type="match status" value="1"/>
</dbReference>
<dbReference type="InterPro" id="IPR036388">
    <property type="entry name" value="WH-like_DNA-bd_sf"/>
</dbReference>
<accession>A0ABP9KQX4</accession>
<keyword evidence="2" id="KW-0805">Transcription regulation</keyword>
<dbReference type="PANTHER" id="PTHR33154:SF33">
    <property type="entry name" value="TRANSCRIPTIONAL REPRESSOR SDPR"/>
    <property type="match status" value="1"/>
</dbReference>
<keyword evidence="7" id="KW-1185">Reference proteome</keyword>
<dbReference type="Pfam" id="PF12840">
    <property type="entry name" value="HTH_20"/>
    <property type="match status" value="1"/>
</dbReference>
<dbReference type="Proteomes" id="UP001500603">
    <property type="component" value="Unassembled WGS sequence"/>
</dbReference>
<dbReference type="InterPro" id="IPR023393">
    <property type="entry name" value="START-like_dom_sf"/>
</dbReference>
<proteinExistence type="inferred from homology"/>
<dbReference type="PANTHER" id="PTHR33154">
    <property type="entry name" value="TRANSCRIPTIONAL REGULATOR, ARSR FAMILY"/>
    <property type="match status" value="1"/>
</dbReference>
<comment type="caution">
    <text evidence="6">The sequence shown here is derived from an EMBL/GenBank/DDBJ whole genome shotgun (WGS) entry which is preliminary data.</text>
</comment>
<dbReference type="InterPro" id="IPR051081">
    <property type="entry name" value="HTH_MetalResp_TranReg"/>
</dbReference>
<evidence type="ECO:0000313" key="6">
    <source>
        <dbReference type="EMBL" id="GAA5063956.1"/>
    </source>
</evidence>
<reference evidence="7" key="1">
    <citation type="journal article" date="2019" name="Int. J. Syst. Evol. Microbiol.">
        <title>The Global Catalogue of Microorganisms (GCM) 10K type strain sequencing project: providing services to taxonomists for standard genome sequencing and annotation.</title>
        <authorList>
            <consortium name="The Broad Institute Genomics Platform"/>
            <consortium name="The Broad Institute Genome Sequencing Center for Infectious Disease"/>
            <person name="Wu L."/>
            <person name="Ma J."/>
        </authorList>
    </citation>
    <scope>NUCLEOTIDE SEQUENCE [LARGE SCALE GENOMIC DNA]</scope>
    <source>
        <strain evidence="7">JCM 18298</strain>
    </source>
</reference>
<evidence type="ECO:0000256" key="4">
    <source>
        <dbReference type="ARBA" id="ARBA00023163"/>
    </source>
</evidence>
<dbReference type="Gene3D" id="1.10.10.10">
    <property type="entry name" value="Winged helix-like DNA-binding domain superfamily/Winged helix DNA-binding domain"/>
    <property type="match status" value="1"/>
</dbReference>
<dbReference type="Gene3D" id="3.30.530.20">
    <property type="match status" value="1"/>
</dbReference>
<name>A0ABP9KQX4_9NOCA</name>
<protein>
    <submittedName>
        <fullName evidence="6">Metalloregulator ArsR/SmtB family transcription factor</fullName>
    </submittedName>
</protein>
<evidence type="ECO:0000256" key="1">
    <source>
        <dbReference type="ARBA" id="ARBA00006817"/>
    </source>
</evidence>
<keyword evidence="4" id="KW-0804">Transcription</keyword>
<dbReference type="RefSeq" id="WP_345498255.1">
    <property type="nucleotide sequence ID" value="NZ_BAABJM010000006.1"/>
</dbReference>
<evidence type="ECO:0000313" key="7">
    <source>
        <dbReference type="Proteomes" id="UP001500603"/>
    </source>
</evidence>
<dbReference type="PROSITE" id="PS50987">
    <property type="entry name" value="HTH_ARSR_2"/>
    <property type="match status" value="1"/>
</dbReference>
<dbReference type="InterPro" id="IPR036390">
    <property type="entry name" value="WH_DNA-bd_sf"/>
</dbReference>
<comment type="similarity">
    <text evidence="1">Belongs to the AHA1 family.</text>
</comment>
<dbReference type="CDD" id="cd00090">
    <property type="entry name" value="HTH_ARSR"/>
    <property type="match status" value="1"/>
</dbReference>